<keyword evidence="3" id="KW-1185">Reference proteome</keyword>
<feature type="compositionally biased region" description="Acidic residues" evidence="1">
    <location>
        <begin position="147"/>
        <end position="174"/>
    </location>
</feature>
<dbReference type="OrthoDB" id="1935019at2759"/>
<sequence length="186" mass="20732">MRKSGGAGKKQPDAIDEVEELLKFTEDDLLLKLTVNSHIKSKSKFDIDLVPESSHSNAIDPDLDRRFQALRSKPNPKTNITTSDEDVDVDDLFARFAALKAPNTTPASNSTTEDMRIVKDENEEDEVQKIITWAIDAARLDPSPSSDIDDGDDDNDNHEDEDEDDDDSDDDEDTPTVARKKEGSKK</sequence>
<proteinExistence type="predicted"/>
<gene>
    <name evidence="2" type="ORF">E3N88_44619</name>
</gene>
<evidence type="ECO:0000256" key="1">
    <source>
        <dbReference type="SAM" id="MobiDB-lite"/>
    </source>
</evidence>
<dbReference type="EMBL" id="SZYD01001868">
    <property type="protein sequence ID" value="KAD0215456.1"/>
    <property type="molecule type" value="Genomic_DNA"/>
</dbReference>
<reference evidence="2 3" key="1">
    <citation type="submission" date="2019-05" db="EMBL/GenBank/DDBJ databases">
        <title>Mikania micrantha, genome provides insights into the molecular mechanism of rapid growth.</title>
        <authorList>
            <person name="Liu B."/>
        </authorList>
    </citation>
    <scope>NUCLEOTIDE SEQUENCE [LARGE SCALE GENOMIC DNA]</scope>
    <source>
        <strain evidence="2">NLD-2019</strain>
        <tissue evidence="2">Leaf</tissue>
    </source>
</reference>
<organism evidence="2 3">
    <name type="scientific">Mikania micrantha</name>
    <name type="common">bitter vine</name>
    <dbReference type="NCBI Taxonomy" id="192012"/>
    <lineage>
        <taxon>Eukaryota</taxon>
        <taxon>Viridiplantae</taxon>
        <taxon>Streptophyta</taxon>
        <taxon>Embryophyta</taxon>
        <taxon>Tracheophyta</taxon>
        <taxon>Spermatophyta</taxon>
        <taxon>Magnoliopsida</taxon>
        <taxon>eudicotyledons</taxon>
        <taxon>Gunneridae</taxon>
        <taxon>Pentapetalae</taxon>
        <taxon>asterids</taxon>
        <taxon>campanulids</taxon>
        <taxon>Asterales</taxon>
        <taxon>Asteraceae</taxon>
        <taxon>Asteroideae</taxon>
        <taxon>Heliantheae alliance</taxon>
        <taxon>Eupatorieae</taxon>
        <taxon>Mikania</taxon>
    </lineage>
</organism>
<comment type="caution">
    <text evidence="2">The sequence shown here is derived from an EMBL/GenBank/DDBJ whole genome shotgun (WGS) entry which is preliminary data.</text>
</comment>
<dbReference type="Proteomes" id="UP000326396">
    <property type="component" value="Unassembled WGS sequence"/>
</dbReference>
<feature type="region of interest" description="Disordered" evidence="1">
    <location>
        <begin position="135"/>
        <end position="186"/>
    </location>
</feature>
<dbReference type="AlphaFoldDB" id="A0A5N6LBI5"/>
<accession>A0A5N6LBI5</accession>
<protein>
    <submittedName>
        <fullName evidence="2">Uncharacterized protein</fullName>
    </submittedName>
</protein>
<evidence type="ECO:0000313" key="2">
    <source>
        <dbReference type="EMBL" id="KAD0215456.1"/>
    </source>
</evidence>
<name>A0A5N6LBI5_9ASTR</name>
<evidence type="ECO:0000313" key="3">
    <source>
        <dbReference type="Proteomes" id="UP000326396"/>
    </source>
</evidence>